<dbReference type="EMBL" id="CAXDID020000036">
    <property type="protein sequence ID" value="CAL5997413.1"/>
    <property type="molecule type" value="Genomic_DNA"/>
</dbReference>
<evidence type="ECO:0000259" key="1">
    <source>
        <dbReference type="PROSITE" id="PS50022"/>
    </source>
</evidence>
<keyword evidence="3" id="KW-1185">Reference proteome</keyword>
<proteinExistence type="predicted"/>
<dbReference type="PANTHER" id="PTHR24543">
    <property type="entry name" value="MULTICOPPER OXIDASE-RELATED"/>
    <property type="match status" value="1"/>
</dbReference>
<dbReference type="SUPFAM" id="SSF49785">
    <property type="entry name" value="Galactose-binding domain-like"/>
    <property type="match status" value="2"/>
</dbReference>
<dbReference type="Proteomes" id="UP001642409">
    <property type="component" value="Unassembled WGS sequence"/>
</dbReference>
<feature type="domain" description="F5/8 type C" evidence="1">
    <location>
        <begin position="180"/>
        <end position="277"/>
    </location>
</feature>
<dbReference type="InterPro" id="IPR000421">
    <property type="entry name" value="FA58C"/>
</dbReference>
<comment type="caution">
    <text evidence="2">The sequence shown here is derived from an EMBL/GenBank/DDBJ whole genome shotgun (WGS) entry which is preliminary data.</text>
</comment>
<name>A0ABP1HQS0_9EUKA</name>
<accession>A0ABP1HQS0</accession>
<reference evidence="2 3" key="1">
    <citation type="submission" date="2024-07" db="EMBL/GenBank/DDBJ databases">
        <authorList>
            <person name="Akdeniz Z."/>
        </authorList>
    </citation>
    <scope>NUCLEOTIDE SEQUENCE [LARGE SCALE GENOMIC DNA]</scope>
</reference>
<dbReference type="Gene3D" id="2.60.120.260">
    <property type="entry name" value="Galactose-binding domain-like"/>
    <property type="match status" value="2"/>
</dbReference>
<dbReference type="Pfam" id="PF00754">
    <property type="entry name" value="F5_F8_type_C"/>
    <property type="match status" value="2"/>
</dbReference>
<evidence type="ECO:0000313" key="2">
    <source>
        <dbReference type="EMBL" id="CAL5997413.1"/>
    </source>
</evidence>
<gene>
    <name evidence="2" type="ORF">HINF_LOCUS15235</name>
</gene>
<sequence>MKVLRMSYRVGATRTSSTCRTKQNASQSYLDSLNGWVPSHPKDQEDQEVFIQTQFKSITNIKKLIVKCQYESTTIKVQSSNDGIDFTDVRSFDIQSSKLNQFILNIKARVIRIIPTHFDRAIRFDFLVEIDPKLEDFFIDQKLQLSKELPNVTRNVSDCFDRNESSYGACKSYLDGPICWCPQYQQFVRGQYLEFDFHRKVFVAQIITQGRDRCNWVTKYKVTYEINGEWHEAGDFEGNSDPSTKVARNIHIIASKLRIYPLAFHDYIDLRADAVVSEDLNQINVVQSDEQMKQIVIQQQFQHLRYDDSSSQEEQRPQFPFGYQQPVRQNYQPFVRRQFQLPVVQIDLPLRQNGNFEDNEEIYEIMDSSDIQNSYSHSDQYEVQEITDSSENNQDDNSDGWM</sequence>
<dbReference type="InterPro" id="IPR008979">
    <property type="entry name" value="Galactose-bd-like_sf"/>
</dbReference>
<evidence type="ECO:0000313" key="3">
    <source>
        <dbReference type="Proteomes" id="UP001642409"/>
    </source>
</evidence>
<organism evidence="2 3">
    <name type="scientific">Hexamita inflata</name>
    <dbReference type="NCBI Taxonomy" id="28002"/>
    <lineage>
        <taxon>Eukaryota</taxon>
        <taxon>Metamonada</taxon>
        <taxon>Diplomonadida</taxon>
        <taxon>Hexamitidae</taxon>
        <taxon>Hexamitinae</taxon>
        <taxon>Hexamita</taxon>
    </lineage>
</organism>
<feature type="domain" description="F5/8 type C" evidence="1">
    <location>
        <begin position="1"/>
        <end position="116"/>
    </location>
</feature>
<protein>
    <submittedName>
        <fullName evidence="2">F5/8_type C domain-containing protein</fullName>
    </submittedName>
</protein>
<dbReference type="PROSITE" id="PS50022">
    <property type="entry name" value="FA58C_3"/>
    <property type="match status" value="2"/>
</dbReference>